<evidence type="ECO:0000313" key="5">
    <source>
        <dbReference type="Proteomes" id="UP001433071"/>
    </source>
</evidence>
<proteinExistence type="inferred from homology"/>
<dbReference type="InterPro" id="IPR002347">
    <property type="entry name" value="SDR_fam"/>
</dbReference>
<gene>
    <name evidence="4" type="ORF">NKI36_24955</name>
</gene>
<feature type="domain" description="Ketoreductase" evidence="3">
    <location>
        <begin position="16"/>
        <end position="196"/>
    </location>
</feature>
<protein>
    <submittedName>
        <fullName evidence="4">SDR family oxidoreductase</fullName>
    </submittedName>
</protein>
<sequence length="259" mass="28000">MSSALSFATYPSLADRVVLITGGASGIGADTVRAFAFNSARVAFFDLQQEAGEALARELAATAPHTPLFLRCDVTDIPALQAAIGTVRERLGPVAVLVNNAADDNRHPVADVTLEYWDHAQNVNLRHQFFAAQAVHPHMKELGFGSIVNFSSIAWRFGAADMAPYATAKAAVVGLTFALARAFGPDNIRVNAIEPGAVITDRQRQLWYKTQASVDQVVQRQLIRRVLAGEEIARTVLFLAADDSRMITKQSITVDAGLR</sequence>
<dbReference type="Pfam" id="PF13561">
    <property type="entry name" value="adh_short_C2"/>
    <property type="match status" value="1"/>
</dbReference>
<evidence type="ECO:0000256" key="2">
    <source>
        <dbReference type="ARBA" id="ARBA00023002"/>
    </source>
</evidence>
<dbReference type="EMBL" id="JAMYQB010000024">
    <property type="protein sequence ID" value="MER9407285.1"/>
    <property type="molecule type" value="Genomic_DNA"/>
</dbReference>
<dbReference type="Proteomes" id="UP001433071">
    <property type="component" value="Unassembled WGS sequence"/>
</dbReference>
<keyword evidence="2" id="KW-0560">Oxidoreductase</keyword>
<accession>A0ABV1Z638</accession>
<dbReference type="SMART" id="SM00822">
    <property type="entry name" value="PKS_KR"/>
    <property type="match status" value="1"/>
</dbReference>
<dbReference type="SUPFAM" id="SSF51735">
    <property type="entry name" value="NAD(P)-binding Rossmann-fold domains"/>
    <property type="match status" value="1"/>
</dbReference>
<dbReference type="InterPro" id="IPR057326">
    <property type="entry name" value="KR_dom"/>
</dbReference>
<reference evidence="4 5" key="1">
    <citation type="journal article" date="2024" name="Proc. Natl. Acad. Sci. U.S.A.">
        <title>The evolutionary genomics of adaptation to stress in wild rhizobium bacteria.</title>
        <authorList>
            <person name="Kehlet-Delgado H."/>
            <person name="Montoya A.P."/>
            <person name="Jensen K.T."/>
            <person name="Wendlandt C.E."/>
            <person name="Dexheimer C."/>
            <person name="Roberts M."/>
            <person name="Torres Martinez L."/>
            <person name="Friesen M.L."/>
            <person name="Griffitts J.S."/>
            <person name="Porter S.S."/>
        </authorList>
    </citation>
    <scope>NUCLEOTIDE SEQUENCE [LARGE SCALE GENOMIC DNA]</scope>
    <source>
        <strain evidence="4 5">M0641</strain>
    </source>
</reference>
<comment type="caution">
    <text evidence="4">The sequence shown here is derived from an EMBL/GenBank/DDBJ whole genome shotgun (WGS) entry which is preliminary data.</text>
</comment>
<dbReference type="RefSeq" id="WP_352561046.1">
    <property type="nucleotide sequence ID" value="NZ_JAMYQB010000024.1"/>
</dbReference>
<dbReference type="PANTHER" id="PTHR43639">
    <property type="entry name" value="OXIDOREDUCTASE, SHORT-CHAIN DEHYDROGENASE/REDUCTASE FAMILY (AFU_ORTHOLOGUE AFUA_5G02870)"/>
    <property type="match status" value="1"/>
</dbReference>
<dbReference type="Gene3D" id="3.40.50.720">
    <property type="entry name" value="NAD(P)-binding Rossmann-like Domain"/>
    <property type="match status" value="1"/>
</dbReference>
<evidence type="ECO:0000256" key="1">
    <source>
        <dbReference type="ARBA" id="ARBA00006484"/>
    </source>
</evidence>
<dbReference type="InterPro" id="IPR020904">
    <property type="entry name" value="Sc_DH/Rdtase_CS"/>
</dbReference>
<dbReference type="InterPro" id="IPR036291">
    <property type="entry name" value="NAD(P)-bd_dom_sf"/>
</dbReference>
<dbReference type="PANTHER" id="PTHR43639:SF1">
    <property type="entry name" value="SHORT-CHAIN DEHYDROGENASE_REDUCTASE FAMILY PROTEIN"/>
    <property type="match status" value="1"/>
</dbReference>
<name>A0ABV1Z638_9HYPH</name>
<dbReference type="PRINTS" id="PR00081">
    <property type="entry name" value="GDHRDH"/>
</dbReference>
<dbReference type="CDD" id="cd05233">
    <property type="entry name" value="SDR_c"/>
    <property type="match status" value="1"/>
</dbReference>
<comment type="similarity">
    <text evidence="1">Belongs to the short-chain dehydrogenases/reductases (SDR) family.</text>
</comment>
<organism evidence="4 5">
    <name type="scientific">Mesorhizobium caraganae</name>
    <dbReference type="NCBI Taxonomy" id="483206"/>
    <lineage>
        <taxon>Bacteria</taxon>
        <taxon>Pseudomonadati</taxon>
        <taxon>Pseudomonadota</taxon>
        <taxon>Alphaproteobacteria</taxon>
        <taxon>Hyphomicrobiales</taxon>
        <taxon>Phyllobacteriaceae</taxon>
        <taxon>Mesorhizobium</taxon>
    </lineage>
</organism>
<evidence type="ECO:0000259" key="3">
    <source>
        <dbReference type="SMART" id="SM00822"/>
    </source>
</evidence>
<evidence type="ECO:0000313" key="4">
    <source>
        <dbReference type="EMBL" id="MER9407285.1"/>
    </source>
</evidence>
<dbReference type="PRINTS" id="PR00080">
    <property type="entry name" value="SDRFAMILY"/>
</dbReference>
<keyword evidence="5" id="KW-1185">Reference proteome</keyword>
<dbReference type="PROSITE" id="PS00061">
    <property type="entry name" value="ADH_SHORT"/>
    <property type="match status" value="1"/>
</dbReference>